<dbReference type="InterPro" id="IPR019190">
    <property type="entry name" value="EXOV"/>
</dbReference>
<evidence type="ECO:0000313" key="2">
    <source>
        <dbReference type="EMBL" id="KAK9158243.1"/>
    </source>
</evidence>
<evidence type="ECO:0000256" key="1">
    <source>
        <dbReference type="ARBA" id="ARBA00009797"/>
    </source>
</evidence>
<dbReference type="EMBL" id="JBBNAG010000002">
    <property type="protein sequence ID" value="KAK9158243.1"/>
    <property type="molecule type" value="Genomic_DNA"/>
</dbReference>
<reference evidence="2 3" key="1">
    <citation type="submission" date="2024-01" db="EMBL/GenBank/DDBJ databases">
        <title>Genome assemblies of Stephania.</title>
        <authorList>
            <person name="Yang L."/>
        </authorList>
    </citation>
    <scope>NUCLEOTIDE SEQUENCE [LARGE SCALE GENOMIC DNA]</scope>
    <source>
        <strain evidence="2">JXDWG</strain>
        <tissue evidence="2">Leaf</tissue>
    </source>
</reference>
<gene>
    <name evidence="2" type="ORF">Scep_004817</name>
</gene>
<dbReference type="GO" id="GO:0036297">
    <property type="term" value="P:interstrand cross-link repair"/>
    <property type="evidence" value="ECO:0007669"/>
    <property type="project" value="TreeGrafter"/>
</dbReference>
<dbReference type="Pfam" id="PF09810">
    <property type="entry name" value="Exo5"/>
    <property type="match status" value="2"/>
</dbReference>
<dbReference type="GO" id="GO:0005634">
    <property type="term" value="C:nucleus"/>
    <property type="evidence" value="ECO:0007669"/>
    <property type="project" value="TreeGrafter"/>
</dbReference>
<dbReference type="AlphaFoldDB" id="A0AAP0PVS0"/>
<organism evidence="2 3">
    <name type="scientific">Stephania cephalantha</name>
    <dbReference type="NCBI Taxonomy" id="152367"/>
    <lineage>
        <taxon>Eukaryota</taxon>
        <taxon>Viridiplantae</taxon>
        <taxon>Streptophyta</taxon>
        <taxon>Embryophyta</taxon>
        <taxon>Tracheophyta</taxon>
        <taxon>Spermatophyta</taxon>
        <taxon>Magnoliopsida</taxon>
        <taxon>Ranunculales</taxon>
        <taxon>Menispermaceae</taxon>
        <taxon>Menispermoideae</taxon>
        <taxon>Cissampelideae</taxon>
        <taxon>Stephania</taxon>
    </lineage>
</organism>
<proteinExistence type="inferred from homology"/>
<name>A0AAP0PVS0_9MAGN</name>
<keyword evidence="3" id="KW-1185">Reference proteome</keyword>
<evidence type="ECO:0000313" key="3">
    <source>
        <dbReference type="Proteomes" id="UP001419268"/>
    </source>
</evidence>
<comment type="similarity">
    <text evidence="1">Belongs to the EXO5 family.</text>
</comment>
<sequence length="329" mass="37173">MKEEEESVDEEEPILSTPSIPVEIITLEEMALIESAFSAIATLSNSSRLSIFSPRKCSSSQSQLLLNPRRSIDSVSIHSKRRFSDDPHYRVGGDIEDLGDKAQKKIKLPQSLLSRFRRGRGLSVTDFTASEWCEKQMEFVLLHGKPKVTRAMKAGSDRHVKLEEEVLQRVKVHIEAVEDVWAVKFINFIVGVNQLLFEGLTRELPVVGLIQGVWMVGVIDEIRLHTTESIQQPLLVDTKTRARATLPSEPQKRNGRLQLMCYKYLWDSLTADSFPASNFFSFFGLNPNCILSDEVRDLTAGSDFPTKETGAIFYGCTHLSFNGRPLKIW</sequence>
<protein>
    <recommendedName>
        <fullName evidence="4">Exonuclease V</fullName>
    </recommendedName>
</protein>
<dbReference type="Proteomes" id="UP001419268">
    <property type="component" value="Unassembled WGS sequence"/>
</dbReference>
<dbReference type="PANTHER" id="PTHR14464">
    <property type="entry name" value="EXONUCLEASE V"/>
    <property type="match status" value="1"/>
</dbReference>
<comment type="caution">
    <text evidence="2">The sequence shown here is derived from an EMBL/GenBank/DDBJ whole genome shotgun (WGS) entry which is preliminary data.</text>
</comment>
<dbReference type="PANTHER" id="PTHR14464:SF4">
    <property type="entry name" value="EXONUCLEASE V"/>
    <property type="match status" value="1"/>
</dbReference>
<accession>A0AAP0PVS0</accession>
<dbReference type="GO" id="GO:0045145">
    <property type="term" value="F:single-stranded DNA 5'-3' DNA exonuclease activity"/>
    <property type="evidence" value="ECO:0007669"/>
    <property type="project" value="InterPro"/>
</dbReference>
<evidence type="ECO:0008006" key="4">
    <source>
        <dbReference type="Google" id="ProtNLM"/>
    </source>
</evidence>